<dbReference type="KEGG" id="care:LT85_0767"/>
<sequence>MRAIYKVVTATCFSLSIIGGGATAADSPKHYSVRDFFRNPEQASFQLSPNGKYISFMQPWEGRMNIFIRTVGSDAAPLRITSEKERDISGYFWKGDDHILFAKDFGGDENFHVVSVGRDGKDLKDLTPYPKVRAQIVDDLKDDKDEILVSHNKRNAEVFDVYRVNVKTGAEKLVAENPGTIQSWITDHDGKVRAATTSDGVNTSLLYRATESGPFKTILTTSFKDAVSPLFFTFDNKKLYVASNLGRDKQAIVIFNPETAKEEQVLYENPEVDVDGLSYSRKRKVLTEISYTTWKTEHKFLDAETEALYKTLREKLPGYEIVTQSNTKDESKWIVAAYNDRTQGSRYLFDSKTGSLTKLADINPAIAEQDMAEMKPVQYKARDGLLINGYLTLPLGKDPKNLPVIINPHGGPWARDVWGYNPEVQLLANRGYAVLQVNFRGSTGYGRKFWEASFKQWGKTMQDDITDGVQWLVTQGIADPKRVAIYGGSYGGYATLAGVTFTPDLYAAAVDYVGVSNLFTFMNTIPPYWKPFLDQMHEMVGDPEKDKALLSSASPALHTDRIKTPLFVAQGANDPRVNKAESDQIVESLRKRGVPVEYMVKDNEGHGFHNEENRFDFYTAMEGFLGKHLAPQ</sequence>
<dbReference type="STRING" id="279058.LT85_0767"/>
<keyword evidence="2" id="KW-0732">Signal</keyword>
<dbReference type="Gene3D" id="3.40.50.1820">
    <property type="entry name" value="alpha/beta hydrolase"/>
    <property type="match status" value="1"/>
</dbReference>
<dbReference type="InterPro" id="IPR002470">
    <property type="entry name" value="Peptidase_S9A"/>
</dbReference>
<dbReference type="PANTHER" id="PTHR42776">
    <property type="entry name" value="SERINE PEPTIDASE S9 FAMILY MEMBER"/>
    <property type="match status" value="1"/>
</dbReference>
<organism evidence="4 5">
    <name type="scientific">Collimonas arenae</name>
    <dbReference type="NCBI Taxonomy" id="279058"/>
    <lineage>
        <taxon>Bacteria</taxon>
        <taxon>Pseudomonadati</taxon>
        <taxon>Pseudomonadota</taxon>
        <taxon>Betaproteobacteria</taxon>
        <taxon>Burkholderiales</taxon>
        <taxon>Oxalobacteraceae</taxon>
        <taxon>Collimonas</taxon>
    </lineage>
</organism>
<dbReference type="PANTHER" id="PTHR42776:SF27">
    <property type="entry name" value="DIPEPTIDYL PEPTIDASE FAMILY MEMBER 6"/>
    <property type="match status" value="1"/>
</dbReference>
<keyword evidence="5" id="KW-1185">Reference proteome</keyword>
<dbReference type="InterPro" id="IPR011042">
    <property type="entry name" value="6-blade_b-propeller_TolB-like"/>
</dbReference>
<dbReference type="Proteomes" id="UP000030302">
    <property type="component" value="Chromosome"/>
</dbReference>
<protein>
    <submittedName>
        <fullName evidence="4">Putative peptidase</fullName>
    </submittedName>
</protein>
<proteinExistence type="predicted"/>
<evidence type="ECO:0000259" key="3">
    <source>
        <dbReference type="Pfam" id="PF00326"/>
    </source>
</evidence>
<dbReference type="Pfam" id="PF00326">
    <property type="entry name" value="Peptidase_S9"/>
    <property type="match status" value="1"/>
</dbReference>
<dbReference type="EMBL" id="CP009962">
    <property type="protein sequence ID" value="AIY39927.1"/>
    <property type="molecule type" value="Genomic_DNA"/>
</dbReference>
<dbReference type="SUPFAM" id="SSF82171">
    <property type="entry name" value="DPP6 N-terminal domain-like"/>
    <property type="match status" value="1"/>
</dbReference>
<dbReference type="OrthoDB" id="4269629at2"/>
<feature type="chain" id="PRO_5001974104" evidence="2">
    <location>
        <begin position="25"/>
        <end position="632"/>
    </location>
</feature>
<name>A0A0A1FAN0_9BURK</name>
<dbReference type="InterPro" id="IPR001375">
    <property type="entry name" value="Peptidase_S9_cat"/>
</dbReference>
<dbReference type="GO" id="GO:0006508">
    <property type="term" value="P:proteolysis"/>
    <property type="evidence" value="ECO:0007669"/>
    <property type="project" value="InterPro"/>
</dbReference>
<accession>A0A0A1FAN0</accession>
<evidence type="ECO:0000256" key="1">
    <source>
        <dbReference type="ARBA" id="ARBA00022801"/>
    </source>
</evidence>
<evidence type="ECO:0000313" key="5">
    <source>
        <dbReference type="Proteomes" id="UP000030302"/>
    </source>
</evidence>
<dbReference type="PRINTS" id="PR00862">
    <property type="entry name" value="PROLIGOPTASE"/>
</dbReference>
<feature type="signal peptide" evidence="2">
    <location>
        <begin position="1"/>
        <end position="24"/>
    </location>
</feature>
<evidence type="ECO:0000313" key="4">
    <source>
        <dbReference type="EMBL" id="AIY39927.1"/>
    </source>
</evidence>
<dbReference type="GO" id="GO:0004252">
    <property type="term" value="F:serine-type endopeptidase activity"/>
    <property type="evidence" value="ECO:0007669"/>
    <property type="project" value="InterPro"/>
</dbReference>
<reference evidence="5" key="1">
    <citation type="journal article" date="2014" name="Soil Biol. Biochem.">
        <title>Structure and function of bacterial communities in ageing soils: Insights from the Mendocino ecological staircase.</title>
        <authorList>
            <person name="Uroz S."/>
            <person name="Tech J.J."/>
            <person name="Sawaya N.A."/>
            <person name="Frey-Klett P."/>
            <person name="Leveau J.H.J."/>
        </authorList>
    </citation>
    <scope>NUCLEOTIDE SEQUENCE [LARGE SCALE GENOMIC DNA]</scope>
    <source>
        <strain evidence="5">Cal35</strain>
    </source>
</reference>
<feature type="domain" description="Peptidase S9 prolyl oligopeptidase catalytic" evidence="3">
    <location>
        <begin position="419"/>
        <end position="630"/>
    </location>
</feature>
<gene>
    <name evidence="4" type="ORF">LT85_0767</name>
</gene>
<dbReference type="SUPFAM" id="SSF53474">
    <property type="entry name" value="alpha/beta-Hydrolases"/>
    <property type="match status" value="1"/>
</dbReference>
<dbReference type="HOGENOM" id="CLU_008615_3_1_4"/>
<dbReference type="Gene3D" id="2.120.10.30">
    <property type="entry name" value="TolB, C-terminal domain"/>
    <property type="match status" value="1"/>
</dbReference>
<keyword evidence="1" id="KW-0378">Hydrolase</keyword>
<evidence type="ECO:0000256" key="2">
    <source>
        <dbReference type="SAM" id="SignalP"/>
    </source>
</evidence>
<dbReference type="InterPro" id="IPR029058">
    <property type="entry name" value="AB_hydrolase_fold"/>
</dbReference>
<dbReference type="AlphaFoldDB" id="A0A0A1FAN0"/>